<comment type="caution">
    <text evidence="1">The sequence shown here is derived from an EMBL/GenBank/DDBJ whole genome shotgun (WGS) entry which is preliminary data.</text>
</comment>
<keyword evidence="2" id="KW-1185">Reference proteome</keyword>
<organism evidence="1 2">
    <name type="scientific">Larkinella arboricola</name>
    <dbReference type="NCBI Taxonomy" id="643671"/>
    <lineage>
        <taxon>Bacteria</taxon>
        <taxon>Pseudomonadati</taxon>
        <taxon>Bacteroidota</taxon>
        <taxon>Cytophagia</taxon>
        <taxon>Cytophagales</taxon>
        <taxon>Spirosomataceae</taxon>
        <taxon>Larkinella</taxon>
    </lineage>
</organism>
<reference evidence="1 2" key="1">
    <citation type="submission" date="2018-06" db="EMBL/GenBank/DDBJ databases">
        <title>Genomic Encyclopedia of Archaeal and Bacterial Type Strains, Phase II (KMG-II): from individual species to whole genera.</title>
        <authorList>
            <person name="Goeker M."/>
        </authorList>
    </citation>
    <scope>NUCLEOTIDE SEQUENCE [LARGE SCALE GENOMIC DNA]</scope>
    <source>
        <strain evidence="1 2">DSM 21851</strain>
    </source>
</reference>
<proteinExistence type="predicted"/>
<dbReference type="EMBL" id="QLMC01000003">
    <property type="protein sequence ID" value="RAJ97596.1"/>
    <property type="molecule type" value="Genomic_DNA"/>
</dbReference>
<evidence type="ECO:0000313" key="1">
    <source>
        <dbReference type="EMBL" id="RAJ97596.1"/>
    </source>
</evidence>
<dbReference type="RefSeq" id="WP_111628574.1">
    <property type="nucleotide sequence ID" value="NZ_QLMC01000003.1"/>
</dbReference>
<protein>
    <submittedName>
        <fullName evidence="1">Uncharacterized protein</fullName>
    </submittedName>
</protein>
<dbReference type="Proteomes" id="UP000248790">
    <property type="component" value="Unassembled WGS sequence"/>
</dbReference>
<evidence type="ECO:0000313" key="2">
    <source>
        <dbReference type="Proteomes" id="UP000248790"/>
    </source>
</evidence>
<sequence length="69" mass="7984">MNEEDKNRWLIIAFDKDRKVTQVISRDEMSEAIGAKDELVAKGAYKVVIYDHETNAPFFIHFTHTSDPT</sequence>
<dbReference type="OrthoDB" id="9854694at2"/>
<accession>A0A327WXR3</accession>
<dbReference type="AlphaFoldDB" id="A0A327WXR3"/>
<gene>
    <name evidence="1" type="ORF">LX87_02499</name>
</gene>
<name>A0A327WXR3_LARAB</name>